<evidence type="ECO:0000256" key="2">
    <source>
        <dbReference type="ARBA" id="ARBA00006301"/>
    </source>
</evidence>
<dbReference type="GO" id="GO:0005730">
    <property type="term" value="C:nucleolus"/>
    <property type="evidence" value="ECO:0007669"/>
    <property type="project" value="UniProtKB-SubCell"/>
</dbReference>
<evidence type="ECO:0000259" key="8">
    <source>
        <dbReference type="Pfam" id="PF00899"/>
    </source>
</evidence>
<keyword evidence="4 9" id="KW-0489">Methyltransferase</keyword>
<dbReference type="InterPro" id="IPR007823">
    <property type="entry name" value="RRP8"/>
</dbReference>
<dbReference type="GO" id="GO:0008641">
    <property type="term" value="F:ubiquitin-like modifier activating enzyme activity"/>
    <property type="evidence" value="ECO:0007669"/>
    <property type="project" value="InterPro"/>
</dbReference>
<dbReference type="Gene3D" id="3.40.50.720">
    <property type="entry name" value="NAD(P)-binding Rossmann-like Domain"/>
    <property type="match status" value="1"/>
</dbReference>
<proteinExistence type="inferred from homology"/>
<evidence type="ECO:0000256" key="6">
    <source>
        <dbReference type="ARBA" id="ARBA00022691"/>
    </source>
</evidence>
<dbReference type="FunFam" id="1.10.10.2150:FF:000001">
    <property type="entry name" value="Ribosomal RNA-processing protein 8"/>
    <property type="match status" value="1"/>
</dbReference>
<dbReference type="EMBL" id="JABANP010000064">
    <property type="protein sequence ID" value="KAF4692181.1"/>
    <property type="molecule type" value="Genomic_DNA"/>
</dbReference>
<dbReference type="SUPFAM" id="SSF69572">
    <property type="entry name" value="Activating enzymes of the ubiquitin-like proteins"/>
    <property type="match status" value="1"/>
</dbReference>
<keyword evidence="6" id="KW-0949">S-adenosyl-L-methionine</keyword>
<dbReference type="AlphaFoldDB" id="A0A7J6PA12"/>
<dbReference type="CDD" id="cd02440">
    <property type="entry name" value="AdoMet_MTases"/>
    <property type="match status" value="1"/>
</dbReference>
<gene>
    <name evidence="9" type="primary">RRP8</name>
    <name evidence="9" type="ORF">FOZ60_013921</name>
</gene>
<dbReference type="GO" id="GO:0008168">
    <property type="term" value="F:methyltransferase activity"/>
    <property type="evidence" value="ECO:0007669"/>
    <property type="project" value="UniProtKB-KW"/>
</dbReference>
<feature type="domain" description="THIF-type NAD/FAD binding fold" evidence="8">
    <location>
        <begin position="78"/>
        <end position="326"/>
    </location>
</feature>
<name>A0A7J6PA12_PEROL</name>
<keyword evidence="5 9" id="KW-0808">Transferase</keyword>
<dbReference type="GO" id="GO:0032259">
    <property type="term" value="P:methylation"/>
    <property type="evidence" value="ECO:0007669"/>
    <property type="project" value="UniProtKB-KW"/>
</dbReference>
<reference evidence="9 10" key="1">
    <citation type="submission" date="2020-04" db="EMBL/GenBank/DDBJ databases">
        <title>Perkinsus olseni comparative genomics.</title>
        <authorList>
            <person name="Bogema D.R."/>
        </authorList>
    </citation>
    <scope>NUCLEOTIDE SEQUENCE [LARGE SCALE GENOMIC DNA]</scope>
    <source>
        <strain evidence="9">00978-12</strain>
    </source>
</reference>
<evidence type="ECO:0000256" key="3">
    <source>
        <dbReference type="ARBA" id="ARBA00022552"/>
    </source>
</evidence>
<dbReference type="Gene3D" id="3.40.50.150">
    <property type="entry name" value="Vaccinia Virus protein VP39"/>
    <property type="match status" value="1"/>
</dbReference>
<sequence>MSQRQPTFNFPSFLAGLGVATGAALALTLGISQCCSRSREQRLLDNALKKGKAAAADATVVGDKYWMSSSSVITNSSARKGQNDIMNARVVVVGLGGVGSHAAVTLARSGIGHIRLIDFDRLTVSSLNRHAAGTWDDVGVPKVQAVKKFIHKFNPFCDVDAVESLFSLKDADALIADFKPDFVIDAIDNLPTKADLLHYCASRNIKVVCSGGAACKCDPTRIKITTLNNTKEDELCKAVKQRVKAKEGGEQDLKKIYAIYSTEKPTRGLLPLKDFQEENPGEFQTLEKFRVRILPVIAPLPAIYGNAIAAHVLTELAGQPMSPAAMEAVGPKQYRKMQEKIRKSVGPECPHRLLDDYVSLKEANRIYADGQVGGMVLMWWKWDEGTAPLDRPVLGNMLVMTGKEADRHLKEGGSDAKNAALYGEEKCKAIEKLLQAASSSTPSLSVKRGAKKAAAKSVHRGPIAKETGKKKRKAAGAAQVTITLSLKVSPSKLWTLIAHLELLHMSSKVAGLHVIVMFCTIYSSRLPYDDPTGLLIATASKNDAVYQYSQGTTKLEGAKFRMLNETLYTCTGDDAFKMFQKDPQLFDAYHKGFASQAVDWPTNPLDVAISYLRKHSKLVEIGDFGCGEARLSATLNGVDGRTVHSFDLVARNDSVTACNMADVPLEDGALDVAVFCLALMGVDWPSFVKEAWRCLKPGGVLWVAEVQSRISDSDAFIDAIENCGFKMSSKEVQPRAYFNIYRFNRLKKRAPEDSHIDPSILTECVYKKR</sequence>
<dbReference type="InterPro" id="IPR035985">
    <property type="entry name" value="Ubiquitin-activating_enz"/>
</dbReference>
<dbReference type="GO" id="GO:0006364">
    <property type="term" value="P:rRNA processing"/>
    <property type="evidence" value="ECO:0007669"/>
    <property type="project" value="UniProtKB-KW"/>
</dbReference>
<dbReference type="Pfam" id="PF00899">
    <property type="entry name" value="ThiF"/>
    <property type="match status" value="1"/>
</dbReference>
<dbReference type="PANTHER" id="PTHR12787:SF0">
    <property type="entry name" value="RIBOSOMAL RNA-PROCESSING PROTEIN 8"/>
    <property type="match status" value="1"/>
</dbReference>
<dbReference type="Gene3D" id="1.10.10.2150">
    <property type="entry name" value="Ribosomal RNA-processing protein 8, N-terminal domain"/>
    <property type="match status" value="1"/>
</dbReference>
<dbReference type="Proteomes" id="UP000541610">
    <property type="component" value="Unassembled WGS sequence"/>
</dbReference>
<comment type="similarity">
    <text evidence="2">Belongs to the methyltransferase superfamily. RRP8 family.</text>
</comment>
<evidence type="ECO:0000256" key="7">
    <source>
        <dbReference type="ARBA" id="ARBA00023242"/>
    </source>
</evidence>
<dbReference type="SUPFAM" id="SSF53335">
    <property type="entry name" value="S-adenosyl-L-methionine-dependent methyltransferases"/>
    <property type="match status" value="1"/>
</dbReference>
<evidence type="ECO:0000256" key="4">
    <source>
        <dbReference type="ARBA" id="ARBA00022603"/>
    </source>
</evidence>
<dbReference type="PANTHER" id="PTHR12787">
    <property type="entry name" value="RIBOSOMAL RNA-PROCESSING PROTEIN 8"/>
    <property type="match status" value="1"/>
</dbReference>
<accession>A0A7J6PA12</accession>
<evidence type="ECO:0000313" key="10">
    <source>
        <dbReference type="Proteomes" id="UP000541610"/>
    </source>
</evidence>
<comment type="caution">
    <text evidence="9">The sequence shown here is derived from an EMBL/GenBank/DDBJ whole genome shotgun (WGS) entry which is preliminary data.</text>
</comment>
<organism evidence="9 10">
    <name type="scientific">Perkinsus olseni</name>
    <name type="common">Perkinsus atlanticus</name>
    <dbReference type="NCBI Taxonomy" id="32597"/>
    <lineage>
        <taxon>Eukaryota</taxon>
        <taxon>Sar</taxon>
        <taxon>Alveolata</taxon>
        <taxon>Perkinsozoa</taxon>
        <taxon>Perkinsea</taxon>
        <taxon>Perkinsida</taxon>
        <taxon>Perkinsidae</taxon>
        <taxon>Perkinsus</taxon>
    </lineage>
</organism>
<dbReference type="InterPro" id="IPR042036">
    <property type="entry name" value="RRP8_N"/>
</dbReference>
<evidence type="ECO:0000313" key="9">
    <source>
        <dbReference type="EMBL" id="KAF4692181.1"/>
    </source>
</evidence>
<evidence type="ECO:0000256" key="1">
    <source>
        <dbReference type="ARBA" id="ARBA00004604"/>
    </source>
</evidence>
<dbReference type="InterPro" id="IPR000594">
    <property type="entry name" value="ThiF_NAD_FAD-bd"/>
</dbReference>
<dbReference type="InterPro" id="IPR029063">
    <property type="entry name" value="SAM-dependent_MTases_sf"/>
</dbReference>
<evidence type="ECO:0000256" key="5">
    <source>
        <dbReference type="ARBA" id="ARBA00022679"/>
    </source>
</evidence>
<keyword evidence="7" id="KW-0539">Nucleus</keyword>
<dbReference type="Pfam" id="PF05148">
    <property type="entry name" value="Methyltransf_8"/>
    <property type="match status" value="1"/>
</dbReference>
<protein>
    <submittedName>
        <fullName evidence="9">25S rRNA (Adenine645-N1)-methyltransferase</fullName>
    </submittedName>
</protein>
<keyword evidence="3" id="KW-0698">rRNA processing</keyword>
<dbReference type="OrthoDB" id="10258825at2759"/>
<comment type="subcellular location">
    <subcellularLocation>
        <location evidence="1">Nucleus</location>
        <location evidence="1">Nucleolus</location>
    </subcellularLocation>
</comment>